<dbReference type="Proteomes" id="UP000293142">
    <property type="component" value="Unassembled WGS sequence"/>
</dbReference>
<dbReference type="EMBL" id="SIRE01000009">
    <property type="protein sequence ID" value="TBL78481.1"/>
    <property type="molecule type" value="Genomic_DNA"/>
</dbReference>
<dbReference type="SUPFAM" id="SSF54909">
    <property type="entry name" value="Dimeric alpha+beta barrel"/>
    <property type="match status" value="1"/>
</dbReference>
<keyword evidence="2" id="KW-1185">Reference proteome</keyword>
<accession>A0A4V6MSG9</accession>
<proteinExistence type="predicted"/>
<reference evidence="1 2" key="1">
    <citation type="submission" date="2019-02" db="EMBL/GenBank/DDBJ databases">
        <title>Paenibacillus sp. nov., isolated from surface-sterilized tissue of Thalictrum simplex L.</title>
        <authorList>
            <person name="Tuo L."/>
        </authorList>
    </citation>
    <scope>NUCLEOTIDE SEQUENCE [LARGE SCALE GENOMIC DNA]</scope>
    <source>
        <strain evidence="1 2">N2SHLJ1</strain>
    </source>
</reference>
<dbReference type="Gene3D" id="3.30.70.100">
    <property type="match status" value="1"/>
</dbReference>
<comment type="caution">
    <text evidence="1">The sequence shown here is derived from an EMBL/GenBank/DDBJ whole genome shotgun (WGS) entry which is preliminary data.</text>
</comment>
<evidence type="ECO:0000313" key="1">
    <source>
        <dbReference type="EMBL" id="TBL78481.1"/>
    </source>
</evidence>
<dbReference type="GO" id="GO:0016491">
    <property type="term" value="F:oxidoreductase activity"/>
    <property type="evidence" value="ECO:0007669"/>
    <property type="project" value="InterPro"/>
</dbReference>
<name>A0A4V6MSG9_9BACL</name>
<dbReference type="AlphaFoldDB" id="A0A4V6MSG9"/>
<gene>
    <name evidence="1" type="ORF">EYB31_13310</name>
</gene>
<dbReference type="InterPro" id="IPR009799">
    <property type="entry name" value="EthD_dom"/>
</dbReference>
<protein>
    <submittedName>
        <fullName evidence="1">EthD family reductase</fullName>
    </submittedName>
</protein>
<evidence type="ECO:0000313" key="2">
    <source>
        <dbReference type="Proteomes" id="UP000293142"/>
    </source>
</evidence>
<dbReference type="OrthoDB" id="2617012at2"/>
<organism evidence="1 2">
    <name type="scientific">Paenibacillus thalictri</name>
    <dbReference type="NCBI Taxonomy" id="2527873"/>
    <lineage>
        <taxon>Bacteria</taxon>
        <taxon>Bacillati</taxon>
        <taxon>Bacillota</taxon>
        <taxon>Bacilli</taxon>
        <taxon>Bacillales</taxon>
        <taxon>Paenibacillaceae</taxon>
        <taxon>Paenibacillus</taxon>
    </lineage>
</organism>
<dbReference type="InterPro" id="IPR011008">
    <property type="entry name" value="Dimeric_a/b-barrel"/>
</dbReference>
<sequence>MLKLIFDCTTNVMLYNGLIIQKGVEVMIVLTFCYKRDIPFDENYYFNSHLPNMSRKTVLEMGASKYEVKRVLSSADGSPVPYSFVFLLYFESREALESFIKDPRIKALQDDVSKYYIGEQDIFIEEIVTSFPVTG</sequence>
<dbReference type="NCBIfam" id="TIGR02118">
    <property type="entry name" value="EthD family reductase"/>
    <property type="match status" value="1"/>
</dbReference>